<dbReference type="AlphaFoldDB" id="A0A382Y5R8"/>
<feature type="transmembrane region" description="Helical" evidence="1">
    <location>
        <begin position="41"/>
        <end position="61"/>
    </location>
</feature>
<evidence type="ECO:0000256" key="1">
    <source>
        <dbReference type="SAM" id="Phobius"/>
    </source>
</evidence>
<sequence>MNILETIVSEIVGFLGVTQAWDILKTGDYSLFRTYDGVVSLIYPIIPFLLIFELILGLIYNKPQTRVYKVMYLIMPPGWSHTGEHNTAAIIRGNYLTAQGS</sequence>
<dbReference type="EMBL" id="UINC01173151">
    <property type="protein sequence ID" value="SVD78593.1"/>
    <property type="molecule type" value="Genomic_DNA"/>
</dbReference>
<keyword evidence="1" id="KW-0472">Membrane</keyword>
<accession>A0A382Y5R8</accession>
<proteinExistence type="predicted"/>
<keyword evidence="1" id="KW-0812">Transmembrane</keyword>
<protein>
    <submittedName>
        <fullName evidence="2">Uncharacterized protein</fullName>
    </submittedName>
</protein>
<evidence type="ECO:0000313" key="2">
    <source>
        <dbReference type="EMBL" id="SVD78593.1"/>
    </source>
</evidence>
<name>A0A382Y5R8_9ZZZZ</name>
<reference evidence="2" key="1">
    <citation type="submission" date="2018-05" db="EMBL/GenBank/DDBJ databases">
        <authorList>
            <person name="Lanie J.A."/>
            <person name="Ng W.-L."/>
            <person name="Kazmierczak K.M."/>
            <person name="Andrzejewski T.M."/>
            <person name="Davidsen T.M."/>
            <person name="Wayne K.J."/>
            <person name="Tettelin H."/>
            <person name="Glass J.I."/>
            <person name="Rusch D."/>
            <person name="Podicherti R."/>
            <person name="Tsui H.-C.T."/>
            <person name="Winkler M.E."/>
        </authorList>
    </citation>
    <scope>NUCLEOTIDE SEQUENCE</scope>
</reference>
<organism evidence="2">
    <name type="scientific">marine metagenome</name>
    <dbReference type="NCBI Taxonomy" id="408172"/>
    <lineage>
        <taxon>unclassified sequences</taxon>
        <taxon>metagenomes</taxon>
        <taxon>ecological metagenomes</taxon>
    </lineage>
</organism>
<gene>
    <name evidence="2" type="ORF">METZ01_LOCUS431447</name>
</gene>
<keyword evidence="1" id="KW-1133">Transmembrane helix</keyword>